<dbReference type="OrthoDB" id="5432324at2"/>
<proteinExistence type="predicted"/>
<dbReference type="AlphaFoldDB" id="A0A1B9F4T9"/>
<dbReference type="STRING" id="1156395.DBT_1745"/>
<evidence type="ECO:0000313" key="2">
    <source>
        <dbReference type="Proteomes" id="UP000093080"/>
    </source>
</evidence>
<keyword evidence="2" id="KW-1185">Reference proteome</keyword>
<sequence>MDHQQLCKKIQEIYPEIGECEINVDVEYNREKKAWVVHLEKDGKKLDTYLEDQEAQDCMYGKECVSLGLQVSQLVANIKDRPATRQTKGV</sequence>
<gene>
    <name evidence="1" type="ORF">DBT_1745</name>
</gene>
<name>A0A1B9F4T9_9BACT</name>
<accession>A0A1B9F4T9</accession>
<dbReference type="Proteomes" id="UP000093080">
    <property type="component" value="Unassembled WGS sequence"/>
</dbReference>
<organism evidence="1 2">
    <name type="scientific">Dissulfuribacter thermophilus</name>
    <dbReference type="NCBI Taxonomy" id="1156395"/>
    <lineage>
        <taxon>Bacteria</taxon>
        <taxon>Pseudomonadati</taxon>
        <taxon>Thermodesulfobacteriota</taxon>
        <taxon>Dissulfuribacteria</taxon>
        <taxon>Dissulfuribacterales</taxon>
        <taxon>Dissulfuribacteraceae</taxon>
        <taxon>Dissulfuribacter</taxon>
    </lineage>
</organism>
<dbReference type="EMBL" id="MAGO01000008">
    <property type="protein sequence ID" value="OCC14950.1"/>
    <property type="molecule type" value="Genomic_DNA"/>
</dbReference>
<protein>
    <submittedName>
        <fullName evidence="1">Uncharacterized protein</fullName>
    </submittedName>
</protein>
<comment type="caution">
    <text evidence="1">The sequence shown here is derived from an EMBL/GenBank/DDBJ whole genome shotgun (WGS) entry which is preliminary data.</text>
</comment>
<evidence type="ECO:0000313" key="1">
    <source>
        <dbReference type="EMBL" id="OCC14950.1"/>
    </source>
</evidence>
<reference evidence="1 2" key="1">
    <citation type="submission" date="2016-06" db="EMBL/GenBank/DDBJ databases">
        <title>Respiratory ammonification of nitrate coupled to the oxidation of elemental sulfur in deep-sea autotrophic thermophilic bacteria.</title>
        <authorList>
            <person name="Slobodkina G.B."/>
            <person name="Mardanov A.V."/>
            <person name="Ravin N.V."/>
            <person name="Frolova A.A."/>
            <person name="Viryasiv M.B."/>
            <person name="Chernyh N.A."/>
            <person name="Bonch-Osmolovskaya E.A."/>
            <person name="Slobodkin A.I."/>
        </authorList>
    </citation>
    <scope>NUCLEOTIDE SEQUENCE [LARGE SCALE GENOMIC DNA]</scope>
    <source>
        <strain evidence="1 2">S69</strain>
    </source>
</reference>
<dbReference type="RefSeq" id="WP_067619068.1">
    <property type="nucleotide sequence ID" value="NZ_MAGO01000008.1"/>
</dbReference>